<evidence type="ECO:0000313" key="2">
    <source>
        <dbReference type="EMBL" id="GBP05495.1"/>
    </source>
</evidence>
<evidence type="ECO:0000313" key="3">
    <source>
        <dbReference type="Proteomes" id="UP000299102"/>
    </source>
</evidence>
<organism evidence="2 3">
    <name type="scientific">Eumeta variegata</name>
    <name type="common">Bagworm moth</name>
    <name type="synonym">Eumeta japonica</name>
    <dbReference type="NCBI Taxonomy" id="151549"/>
    <lineage>
        <taxon>Eukaryota</taxon>
        <taxon>Metazoa</taxon>
        <taxon>Ecdysozoa</taxon>
        <taxon>Arthropoda</taxon>
        <taxon>Hexapoda</taxon>
        <taxon>Insecta</taxon>
        <taxon>Pterygota</taxon>
        <taxon>Neoptera</taxon>
        <taxon>Endopterygota</taxon>
        <taxon>Lepidoptera</taxon>
        <taxon>Glossata</taxon>
        <taxon>Ditrysia</taxon>
        <taxon>Tineoidea</taxon>
        <taxon>Psychidae</taxon>
        <taxon>Oiketicinae</taxon>
        <taxon>Eumeta</taxon>
    </lineage>
</organism>
<proteinExistence type="predicted"/>
<keyword evidence="3" id="KW-1185">Reference proteome</keyword>
<feature type="region of interest" description="Disordered" evidence="1">
    <location>
        <begin position="38"/>
        <end position="153"/>
    </location>
</feature>
<dbReference type="EMBL" id="BGZK01003910">
    <property type="protein sequence ID" value="GBP05495.1"/>
    <property type="molecule type" value="Genomic_DNA"/>
</dbReference>
<accession>A0A4C1SU54</accession>
<protein>
    <submittedName>
        <fullName evidence="2">Uncharacterized protein</fullName>
    </submittedName>
</protein>
<dbReference type="AlphaFoldDB" id="A0A4C1SU54"/>
<name>A0A4C1SU54_EUMVA</name>
<comment type="caution">
    <text evidence="2">The sequence shown here is derived from an EMBL/GenBank/DDBJ whole genome shotgun (WGS) entry which is preliminary data.</text>
</comment>
<reference evidence="2 3" key="1">
    <citation type="journal article" date="2019" name="Commun. Biol.">
        <title>The bagworm genome reveals a unique fibroin gene that provides high tensile strength.</title>
        <authorList>
            <person name="Kono N."/>
            <person name="Nakamura H."/>
            <person name="Ohtoshi R."/>
            <person name="Tomita M."/>
            <person name="Numata K."/>
            <person name="Arakawa K."/>
        </authorList>
    </citation>
    <scope>NUCLEOTIDE SEQUENCE [LARGE SCALE GENOMIC DNA]</scope>
</reference>
<feature type="compositionally biased region" description="Basic residues" evidence="1">
    <location>
        <begin position="127"/>
        <end position="143"/>
    </location>
</feature>
<gene>
    <name evidence="2" type="ORF">EVAR_99844_1</name>
</gene>
<dbReference type="Proteomes" id="UP000299102">
    <property type="component" value="Unassembled WGS sequence"/>
</dbReference>
<feature type="compositionally biased region" description="Basic residues" evidence="1">
    <location>
        <begin position="53"/>
        <end position="66"/>
    </location>
</feature>
<sequence length="181" mass="19447">MKIVEESFASETKITNRLPVLAIVVAVAGGGVDVGGGVAARPAPPPAASSATHRPHRTSPRGRPSTRRPAASEATAVTPDFMHLEPSESNAISVRSKLLRRSSTTPNTRRRRPLVASALTAETAAAARRRRPPAPRAHCRARPAHAPLPRPIAPWRGPSVRRAEVYEKAYVQAAADRWFRG</sequence>
<evidence type="ECO:0000256" key="1">
    <source>
        <dbReference type="SAM" id="MobiDB-lite"/>
    </source>
</evidence>